<evidence type="ECO:0000313" key="4">
    <source>
        <dbReference type="EMBL" id="AYG84172.1"/>
    </source>
</evidence>
<name>A0A387HRB3_9ACTN</name>
<dbReference type="PROSITE" id="PS50234">
    <property type="entry name" value="VWFA"/>
    <property type="match status" value="1"/>
</dbReference>
<dbReference type="OrthoDB" id="5621159at2"/>
<reference evidence="4 5" key="1">
    <citation type="submission" date="2018-10" db="EMBL/GenBank/DDBJ databases">
        <title>Relationship between Morphology and Antimicrobial Activity in Streptomyces.</title>
        <authorList>
            <person name="Kang H.J."/>
            <person name="Kim S.B."/>
        </authorList>
    </citation>
    <scope>NUCLEOTIDE SEQUENCE [LARGE SCALE GENOMIC DNA]</scope>
    <source>
        <strain evidence="4 5">BH38</strain>
    </source>
</reference>
<dbReference type="KEGG" id="shun:DWB77_06385"/>
<feature type="domain" description="VWFA" evidence="3">
    <location>
        <begin position="388"/>
        <end position="587"/>
    </location>
</feature>
<evidence type="ECO:0000313" key="5">
    <source>
        <dbReference type="Proteomes" id="UP000271554"/>
    </source>
</evidence>
<keyword evidence="2" id="KW-0812">Transmembrane</keyword>
<dbReference type="SUPFAM" id="SSF53300">
    <property type="entry name" value="vWA-like"/>
    <property type="match status" value="1"/>
</dbReference>
<keyword evidence="5" id="KW-1185">Reference proteome</keyword>
<gene>
    <name evidence="4" type="ORF">DWB77_06385</name>
</gene>
<proteinExistence type="predicted"/>
<dbReference type="SUPFAM" id="SSF53850">
    <property type="entry name" value="Periplasmic binding protein-like II"/>
    <property type="match status" value="1"/>
</dbReference>
<keyword evidence="2" id="KW-0472">Membrane</keyword>
<feature type="region of interest" description="Disordered" evidence="1">
    <location>
        <begin position="1"/>
        <end position="21"/>
    </location>
</feature>
<dbReference type="Proteomes" id="UP000271554">
    <property type="component" value="Chromosome"/>
</dbReference>
<dbReference type="EMBL" id="CP032698">
    <property type="protein sequence ID" value="AYG84172.1"/>
    <property type="molecule type" value="Genomic_DNA"/>
</dbReference>
<dbReference type="InterPro" id="IPR036465">
    <property type="entry name" value="vWFA_dom_sf"/>
</dbReference>
<organism evidence="4 5">
    <name type="scientific">Streptomyces hundungensis</name>
    <dbReference type="NCBI Taxonomy" id="1077946"/>
    <lineage>
        <taxon>Bacteria</taxon>
        <taxon>Bacillati</taxon>
        <taxon>Actinomycetota</taxon>
        <taxon>Actinomycetes</taxon>
        <taxon>Kitasatosporales</taxon>
        <taxon>Streptomycetaceae</taxon>
        <taxon>Streptomyces</taxon>
    </lineage>
</organism>
<protein>
    <recommendedName>
        <fullName evidence="3">VWFA domain-containing protein</fullName>
    </recommendedName>
</protein>
<accession>A0A387HRB3</accession>
<keyword evidence="2" id="KW-1133">Transmembrane helix</keyword>
<dbReference type="Pfam" id="PF00092">
    <property type="entry name" value="VWA"/>
    <property type="match status" value="1"/>
</dbReference>
<dbReference type="AlphaFoldDB" id="A0A387HRB3"/>
<dbReference type="InterPro" id="IPR002035">
    <property type="entry name" value="VWF_A"/>
</dbReference>
<evidence type="ECO:0000256" key="2">
    <source>
        <dbReference type="SAM" id="Phobius"/>
    </source>
</evidence>
<sequence length="597" mass="61034">MGRHSLPDDAETGSTGAVRDSARRRTVALATALVLAVAGGAAVAVQRGALSFGRSCASSAVRLDLVASPDVAPVIEAVADRAREERITSDGSCMDVRVTARDSSEVAASFTSRSRPDFAVWIPDASLWVDRAKDASGSATVVTAGHVADSPVALGALPTAAASLGWPHKTYTWAELALAATQDDKLRLGSADPAHSAAGLLALSCIGKSAAARGGEGATLGAALAKVLSQRVADSDGHVVDTLAPANSPTNSGTSRTSATVILSEQAAFSYNAAHGGGSSASALRLFYPKDGAPHLDYPYAMVREAGMSTDESRAAMRFLTLLGDPGSQRALAGRGFRAPGRAVADPIVSAAGGSAPQPYASATADPPSNQELQDALGMWTITVQSARLTTVVDASGSMAAAVPGSGGRSRMDVTKASLLQALAQFTAEDEIGLWDFATRLDGSRDYRRLVPTARLGDPAAGGGTQRSRLTSAFAALQPVPHGATGLFDTTLAAYQEATSTYASGKFNAVVLLTDGANEDPGSISRADLVARLHQLADPAKPVALIAIAVGPQADQDEVREIARAGGGAGYQVNDPADIQAVILRAIVTLVQAQHRA</sequence>
<feature type="transmembrane region" description="Helical" evidence="2">
    <location>
        <begin position="27"/>
        <end position="45"/>
    </location>
</feature>
<evidence type="ECO:0000256" key="1">
    <source>
        <dbReference type="SAM" id="MobiDB-lite"/>
    </source>
</evidence>
<dbReference type="RefSeq" id="WP_120725394.1">
    <property type="nucleotide sequence ID" value="NZ_CP032698.1"/>
</dbReference>
<dbReference type="SMART" id="SM00327">
    <property type="entry name" value="VWA"/>
    <property type="match status" value="1"/>
</dbReference>
<evidence type="ECO:0000259" key="3">
    <source>
        <dbReference type="PROSITE" id="PS50234"/>
    </source>
</evidence>
<dbReference type="Gene3D" id="3.40.50.410">
    <property type="entry name" value="von Willebrand factor, type A domain"/>
    <property type="match status" value="1"/>
</dbReference>